<keyword evidence="1" id="KW-0812">Transmembrane</keyword>
<dbReference type="AlphaFoldDB" id="A0A7C9VAU6"/>
<feature type="chain" id="PRO_5028977668" evidence="2">
    <location>
        <begin position="22"/>
        <end position="201"/>
    </location>
</feature>
<reference evidence="3 4" key="1">
    <citation type="submission" date="2020-02" db="EMBL/GenBank/DDBJ databases">
        <title>Genome sequence of the type strain CGMCC 1.15528 of Mesorhizobium zhangyense.</title>
        <authorList>
            <person name="Gao J."/>
            <person name="Sun J."/>
        </authorList>
    </citation>
    <scope>NUCLEOTIDE SEQUENCE [LARGE SCALE GENOMIC DNA]</scope>
    <source>
        <strain evidence="3 4">CGMCC 1.15528</strain>
    </source>
</reference>
<sequence length="201" mass="20055">MLRKISLAALALAASAAPAFAHLNPAEHGSFMAGVSHPLFGVDHILAMVAVGLWAAQLGTRKGFESAFWLVPAAFVGTMTLGFAAAISGAPLPFVEPVILASVVVIGLLAAMSLNVPTWAGMVMVGFFAFFHGHAHGGELGSAGALSFGIGFALSTALLHAAGIGIGLGFGRLLGGETGRIVTRLAGAATALGGVWLAVAG</sequence>
<feature type="transmembrane region" description="Helical" evidence="1">
    <location>
        <begin position="68"/>
        <end position="92"/>
    </location>
</feature>
<dbReference type="Proteomes" id="UP000481252">
    <property type="component" value="Unassembled WGS sequence"/>
</dbReference>
<comment type="caution">
    <text evidence="3">The sequence shown here is derived from an EMBL/GenBank/DDBJ whole genome shotgun (WGS) entry which is preliminary data.</text>
</comment>
<evidence type="ECO:0000256" key="1">
    <source>
        <dbReference type="SAM" id="Phobius"/>
    </source>
</evidence>
<evidence type="ECO:0000313" key="3">
    <source>
        <dbReference type="EMBL" id="NGN42726.1"/>
    </source>
</evidence>
<protein>
    <submittedName>
        <fullName evidence="3">HupE/UreJ family protein</fullName>
    </submittedName>
</protein>
<evidence type="ECO:0000256" key="2">
    <source>
        <dbReference type="SAM" id="SignalP"/>
    </source>
</evidence>
<dbReference type="Pfam" id="PF04955">
    <property type="entry name" value="HupE_UreJ"/>
    <property type="match status" value="1"/>
</dbReference>
<dbReference type="RefSeq" id="WP_165119229.1">
    <property type="nucleotide sequence ID" value="NZ_JAAKZG010000006.1"/>
</dbReference>
<evidence type="ECO:0000313" key="4">
    <source>
        <dbReference type="Proteomes" id="UP000481252"/>
    </source>
</evidence>
<organism evidence="3 4">
    <name type="scientific">Mesorhizobium zhangyense</name>
    <dbReference type="NCBI Taxonomy" id="1776730"/>
    <lineage>
        <taxon>Bacteria</taxon>
        <taxon>Pseudomonadati</taxon>
        <taxon>Pseudomonadota</taxon>
        <taxon>Alphaproteobacteria</taxon>
        <taxon>Hyphomicrobiales</taxon>
        <taxon>Phyllobacteriaceae</taxon>
        <taxon>Mesorhizobium</taxon>
    </lineage>
</organism>
<accession>A0A7C9VAU6</accession>
<feature type="transmembrane region" description="Helical" evidence="1">
    <location>
        <begin position="181"/>
        <end position="199"/>
    </location>
</feature>
<feature type="transmembrane region" description="Helical" evidence="1">
    <location>
        <begin position="37"/>
        <end position="56"/>
    </location>
</feature>
<feature type="transmembrane region" description="Helical" evidence="1">
    <location>
        <begin position="98"/>
        <end position="131"/>
    </location>
</feature>
<gene>
    <name evidence="3" type="ORF">G6N74_16785</name>
</gene>
<dbReference type="InterPro" id="IPR007038">
    <property type="entry name" value="HupE_UreJ"/>
</dbReference>
<feature type="signal peptide" evidence="2">
    <location>
        <begin position="1"/>
        <end position="21"/>
    </location>
</feature>
<keyword evidence="2" id="KW-0732">Signal</keyword>
<keyword evidence="1" id="KW-0472">Membrane</keyword>
<proteinExistence type="predicted"/>
<feature type="transmembrane region" description="Helical" evidence="1">
    <location>
        <begin position="143"/>
        <end position="169"/>
    </location>
</feature>
<keyword evidence="1" id="KW-1133">Transmembrane helix</keyword>
<name>A0A7C9VAU6_9HYPH</name>
<dbReference type="EMBL" id="JAAKZG010000006">
    <property type="protein sequence ID" value="NGN42726.1"/>
    <property type="molecule type" value="Genomic_DNA"/>
</dbReference>
<dbReference type="PIRSF" id="PIRSF016919">
    <property type="entry name" value="HupE_UreJ"/>
    <property type="match status" value="1"/>
</dbReference>
<keyword evidence="4" id="KW-1185">Reference proteome</keyword>